<name>A0A1G9WZ95_9FIRM</name>
<dbReference type="Gene3D" id="1.10.1200.10">
    <property type="entry name" value="ACP-like"/>
    <property type="match status" value="1"/>
</dbReference>
<sequence>MEKVREFILDRLQKEYSFKEGTDIEKINYVEEGYMDSLGLIQFIGELEDEFDIEFSDEEMMEDSFRVVGSLIDLVTKKVGE</sequence>
<reference evidence="3" key="1">
    <citation type="submission" date="2016-10" db="EMBL/GenBank/DDBJ databases">
        <authorList>
            <person name="Varghese N."/>
            <person name="Submissions S."/>
        </authorList>
    </citation>
    <scope>NUCLEOTIDE SEQUENCE [LARGE SCALE GENOMIC DNA]</scope>
    <source>
        <strain evidence="3">M83</strain>
    </source>
</reference>
<dbReference type="EMBL" id="FNHZ01000003">
    <property type="protein sequence ID" value="SDM89473.1"/>
    <property type="molecule type" value="Genomic_DNA"/>
</dbReference>
<gene>
    <name evidence="2" type="ORF">SAMN05216544_1392</name>
</gene>
<dbReference type="AlphaFoldDB" id="A0A1G9WZ95"/>
<dbReference type="PROSITE" id="PS50075">
    <property type="entry name" value="CARRIER"/>
    <property type="match status" value="1"/>
</dbReference>
<dbReference type="SUPFAM" id="SSF47336">
    <property type="entry name" value="ACP-like"/>
    <property type="match status" value="1"/>
</dbReference>
<proteinExistence type="predicted"/>
<dbReference type="InterPro" id="IPR009081">
    <property type="entry name" value="PP-bd_ACP"/>
</dbReference>
<organism evidence="2 3">
    <name type="scientific">Lachnospira pectinoschiza</name>
    <dbReference type="NCBI Taxonomy" id="28052"/>
    <lineage>
        <taxon>Bacteria</taxon>
        <taxon>Bacillati</taxon>
        <taxon>Bacillota</taxon>
        <taxon>Clostridia</taxon>
        <taxon>Lachnospirales</taxon>
        <taxon>Lachnospiraceae</taxon>
        <taxon>Lachnospira</taxon>
    </lineage>
</organism>
<dbReference type="RefSeq" id="WP_074521530.1">
    <property type="nucleotide sequence ID" value="NZ_FNHZ01000003.1"/>
</dbReference>
<dbReference type="OrthoDB" id="2053285at2"/>
<protein>
    <submittedName>
        <fullName evidence="2">Acyl carrier protein</fullName>
    </submittedName>
</protein>
<accession>A0A1G9WZ95</accession>
<dbReference type="Pfam" id="PF00550">
    <property type="entry name" value="PP-binding"/>
    <property type="match status" value="1"/>
</dbReference>
<evidence type="ECO:0000313" key="3">
    <source>
        <dbReference type="Proteomes" id="UP000187651"/>
    </source>
</evidence>
<dbReference type="Proteomes" id="UP000187651">
    <property type="component" value="Unassembled WGS sequence"/>
</dbReference>
<evidence type="ECO:0000259" key="1">
    <source>
        <dbReference type="PROSITE" id="PS50075"/>
    </source>
</evidence>
<feature type="domain" description="Carrier" evidence="1">
    <location>
        <begin position="1"/>
        <end position="79"/>
    </location>
</feature>
<evidence type="ECO:0000313" key="2">
    <source>
        <dbReference type="EMBL" id="SDM89473.1"/>
    </source>
</evidence>
<keyword evidence="3" id="KW-1185">Reference proteome</keyword>
<dbReference type="InterPro" id="IPR036736">
    <property type="entry name" value="ACP-like_sf"/>
</dbReference>